<name>A0ABR6XZ59_9FLAO</name>
<keyword evidence="3 8" id="KW-0547">Nucleotide-binding</keyword>
<dbReference type="Gene3D" id="2.40.240.10">
    <property type="entry name" value="Ribosomal Protein L25, Chain P"/>
    <property type="match status" value="2"/>
</dbReference>
<sequence length="668" mass="77418">MSEETKSLNFIEHIIEEDLANGLPKDKLRFRFPPEPNGYLHIGHTKAIGISFGLGEKYNAPVNLRFDDTNPAKEEQEYVDAIKRDIEWLGYKWENELYSSDYFQKLYDWALQMIKDGKAYVDSQSSEAMAEQKGTPTQVGVAGPYRNRSVEENLDLFQRMKAGEFPAGTHVLRAKIDMEDPNMLMRDPIMYRILYAHHHRTGDEWCIYPMYDWTHGESDYIEQISHSLCSLEFKPHRKLYDWFKEHVYEYSKDKLPLPPKQHEFARLNLSYTIMSKRKLLRLVEEGLVSGWDDPRMPTISGLRRRGYTPNSIRKFIEKVGVAKRENVIDVSLLEFCIREDLNKTANRVMAVLNPIKVVITNYPEGKEEWLDAENNQEDESAGYRKVPFSREIYIEKEDFKEEAGSKFFRLKLGGEVRLKNAYIIKAEHVVKAENGDIEEIHCTYTEDTEKKVKGTLHWVSIKHAITAEIREYDRLFSDEAPDSHADKDFMEFINPNSLNIKTGYLEPSLSEAKVGEQFQFQRLGYFNVDNDSTAEKLVFNKTVGLRDSWAKQKPKSQNNQSQQNKSQQKRPPLSVIQQFGKKYTNLPEEKRLKVKAEIQDLAKDVSYDDLEPLFGTATKKAGTRTVVMIALKVLLKNGLERNDAINQFISKAIEDKNELLVAEATDIF</sequence>
<feature type="region of interest" description="Disordered" evidence="9">
    <location>
        <begin position="549"/>
        <end position="574"/>
    </location>
</feature>
<dbReference type="NCBIfam" id="NF011291">
    <property type="entry name" value="PRK14703.1"/>
    <property type="match status" value="1"/>
</dbReference>
<evidence type="ECO:0000256" key="2">
    <source>
        <dbReference type="ARBA" id="ARBA00022598"/>
    </source>
</evidence>
<dbReference type="InterPro" id="IPR004514">
    <property type="entry name" value="Gln-tRNA-synth"/>
</dbReference>
<dbReference type="PANTHER" id="PTHR43097:SF5">
    <property type="entry name" value="GLUTAMATE--TRNA LIGASE"/>
    <property type="match status" value="1"/>
</dbReference>
<evidence type="ECO:0000256" key="1">
    <source>
        <dbReference type="ARBA" id="ARBA00022490"/>
    </source>
</evidence>
<dbReference type="PROSITE" id="PS00178">
    <property type="entry name" value="AA_TRNA_LIGASE_I"/>
    <property type="match status" value="1"/>
</dbReference>
<feature type="compositionally biased region" description="Low complexity" evidence="9">
    <location>
        <begin position="555"/>
        <end position="572"/>
    </location>
</feature>
<keyword evidence="2 8" id="KW-0436">Ligase</keyword>
<dbReference type="InterPro" id="IPR001412">
    <property type="entry name" value="aa-tRNA-synth_I_CS"/>
</dbReference>
<comment type="caution">
    <text evidence="13">The sequence shown here is derived from an EMBL/GenBank/DDBJ whole genome shotgun (WGS) entry which is preliminary data.</text>
</comment>
<dbReference type="SUPFAM" id="SSF50715">
    <property type="entry name" value="Ribosomal protein L25-like"/>
    <property type="match status" value="1"/>
</dbReference>
<dbReference type="EMBL" id="JACOME010000001">
    <property type="protein sequence ID" value="MBC3845768.1"/>
    <property type="molecule type" value="Genomic_DNA"/>
</dbReference>
<feature type="domain" description="Glutamyl/glutaminyl-tRNA synthetase class Ib catalytic" evidence="10">
    <location>
        <begin position="27"/>
        <end position="342"/>
    </location>
</feature>
<dbReference type="Gene3D" id="1.10.1160.10">
    <property type="entry name" value="Glutamyl-trna Synthetase, Domain 2"/>
    <property type="match status" value="1"/>
</dbReference>
<evidence type="ECO:0000256" key="5">
    <source>
        <dbReference type="ARBA" id="ARBA00022917"/>
    </source>
</evidence>
<dbReference type="SUPFAM" id="SSF52374">
    <property type="entry name" value="Nucleotidylyl transferase"/>
    <property type="match status" value="1"/>
</dbReference>
<keyword evidence="14" id="KW-1185">Reference proteome</keyword>
<proteinExistence type="inferred from homology"/>
<dbReference type="RefSeq" id="WP_186844864.1">
    <property type="nucleotide sequence ID" value="NZ_JACOME010000001.1"/>
</dbReference>
<evidence type="ECO:0000313" key="13">
    <source>
        <dbReference type="EMBL" id="MBC3845768.1"/>
    </source>
</evidence>
<feature type="domain" description="tRNA synthetases class I (E and Q) anti-codon binding" evidence="12">
    <location>
        <begin position="455"/>
        <end position="529"/>
    </location>
</feature>
<keyword evidence="1" id="KW-0963">Cytoplasm</keyword>
<dbReference type="Pfam" id="PF20974">
    <property type="entry name" value="tRNA-synt_1c_C2"/>
    <property type="match status" value="1"/>
</dbReference>
<dbReference type="InterPro" id="IPR020061">
    <property type="entry name" value="Glu_tRNA_lig_a-bdl"/>
</dbReference>
<dbReference type="InterPro" id="IPR014729">
    <property type="entry name" value="Rossmann-like_a/b/a_fold"/>
</dbReference>
<dbReference type="Gene3D" id="3.40.50.620">
    <property type="entry name" value="HUPs"/>
    <property type="match status" value="1"/>
</dbReference>
<feature type="domain" description="Glutamyl/glutaminyl-tRNA synthetase class Ib anti-codon binding" evidence="11">
    <location>
        <begin position="345"/>
        <end position="444"/>
    </location>
</feature>
<dbReference type="InterPro" id="IPR011035">
    <property type="entry name" value="Ribosomal_bL25/Gln-tRNA_synth"/>
</dbReference>
<reference evidence="13 14" key="1">
    <citation type="submission" date="2020-08" db="EMBL/GenBank/DDBJ databases">
        <title>Winogradskyella ouciana sp. nov., isolated from the hadal seawater of the Mariana Trench.</title>
        <authorList>
            <person name="He X."/>
        </authorList>
    </citation>
    <scope>NUCLEOTIDE SEQUENCE [LARGE SCALE GENOMIC DNA]</scope>
    <source>
        <strain evidence="13 14">KCTC 22026</strain>
    </source>
</reference>
<evidence type="ECO:0000256" key="8">
    <source>
        <dbReference type="RuleBase" id="RU363037"/>
    </source>
</evidence>
<dbReference type="Proteomes" id="UP000607435">
    <property type="component" value="Unassembled WGS sequence"/>
</dbReference>
<gene>
    <name evidence="13" type="ORF">H6H04_05215</name>
</gene>
<protein>
    <recommendedName>
        <fullName evidence="7">Glutamine--tRNA ligase</fullName>
        <ecNumber evidence="7">6.1.1.18</ecNumber>
    </recommendedName>
</protein>
<dbReference type="GO" id="GO:0016874">
    <property type="term" value="F:ligase activity"/>
    <property type="evidence" value="ECO:0007669"/>
    <property type="project" value="UniProtKB-KW"/>
</dbReference>
<evidence type="ECO:0000259" key="11">
    <source>
        <dbReference type="Pfam" id="PF03950"/>
    </source>
</evidence>
<dbReference type="NCBIfam" id="TIGR00440">
    <property type="entry name" value="glnS"/>
    <property type="match status" value="1"/>
</dbReference>
<evidence type="ECO:0000259" key="12">
    <source>
        <dbReference type="Pfam" id="PF20974"/>
    </source>
</evidence>
<dbReference type="InterPro" id="IPR020059">
    <property type="entry name" value="Glu/Gln-tRNA-synth_Ib_codon-bd"/>
</dbReference>
<dbReference type="InterPro" id="IPR049437">
    <property type="entry name" value="tRNA-synt_1c_C2"/>
</dbReference>
<evidence type="ECO:0000256" key="3">
    <source>
        <dbReference type="ARBA" id="ARBA00022741"/>
    </source>
</evidence>
<dbReference type="InterPro" id="IPR020058">
    <property type="entry name" value="Glu/Gln-tRNA-synth_Ib_cat-dom"/>
</dbReference>
<keyword evidence="5 8" id="KW-0648">Protein biosynthesis</keyword>
<keyword evidence="6 8" id="KW-0030">Aminoacyl-tRNA synthetase</keyword>
<organism evidence="13 14">
    <name type="scientific">Winogradskyella echinorum</name>
    <dbReference type="NCBI Taxonomy" id="538189"/>
    <lineage>
        <taxon>Bacteria</taxon>
        <taxon>Pseudomonadati</taxon>
        <taxon>Bacteroidota</taxon>
        <taxon>Flavobacteriia</taxon>
        <taxon>Flavobacteriales</taxon>
        <taxon>Flavobacteriaceae</taxon>
        <taxon>Winogradskyella</taxon>
    </lineage>
</organism>
<keyword evidence="4 8" id="KW-0067">ATP-binding</keyword>
<evidence type="ECO:0000256" key="6">
    <source>
        <dbReference type="ARBA" id="ARBA00023146"/>
    </source>
</evidence>
<evidence type="ECO:0000259" key="10">
    <source>
        <dbReference type="Pfam" id="PF00749"/>
    </source>
</evidence>
<dbReference type="EC" id="6.1.1.18" evidence="7"/>
<dbReference type="Pfam" id="PF03950">
    <property type="entry name" value="tRNA-synt_1c_C"/>
    <property type="match status" value="1"/>
</dbReference>
<evidence type="ECO:0000256" key="7">
    <source>
        <dbReference type="NCBIfam" id="TIGR00440"/>
    </source>
</evidence>
<evidence type="ECO:0000313" key="14">
    <source>
        <dbReference type="Proteomes" id="UP000607435"/>
    </source>
</evidence>
<evidence type="ECO:0000256" key="9">
    <source>
        <dbReference type="SAM" id="MobiDB-lite"/>
    </source>
</evidence>
<accession>A0ABR6XZ59</accession>
<evidence type="ECO:0000256" key="4">
    <source>
        <dbReference type="ARBA" id="ARBA00022840"/>
    </source>
</evidence>
<dbReference type="PANTHER" id="PTHR43097">
    <property type="entry name" value="GLUTAMINE-TRNA LIGASE"/>
    <property type="match status" value="1"/>
</dbReference>
<dbReference type="InterPro" id="IPR020056">
    <property type="entry name" value="Rbsml_bL25/Gln-tRNA_synth_N"/>
</dbReference>
<dbReference type="InterPro" id="IPR050132">
    <property type="entry name" value="Gln/Glu-tRNA_Ligase"/>
</dbReference>
<dbReference type="Pfam" id="PF00749">
    <property type="entry name" value="tRNA-synt_1c"/>
    <property type="match status" value="1"/>
</dbReference>
<dbReference type="Gene3D" id="3.90.800.10">
    <property type="entry name" value="Glutamyl-tRNA Synthetase, Domain 3"/>
    <property type="match status" value="1"/>
</dbReference>
<comment type="similarity">
    <text evidence="8">Belongs to the class-I aminoacyl-tRNA synthetase family.</text>
</comment>